<accession>A0A2G4R8B2</accession>
<protein>
    <recommendedName>
        <fullName evidence="3">Glycosyl transferase family 2</fullName>
    </recommendedName>
</protein>
<dbReference type="RefSeq" id="WP_099542133.1">
    <property type="nucleotide sequence ID" value="NZ_PEBQ01000184.1"/>
</dbReference>
<dbReference type="EMBL" id="PEBQ01000184">
    <property type="protein sequence ID" value="PHY92823.1"/>
    <property type="molecule type" value="Genomic_DNA"/>
</dbReference>
<reference evidence="1 2" key="1">
    <citation type="submission" date="2017-10" db="EMBL/GenBank/DDBJ databases">
        <title>Genomic analysis of the genus Acetobacter.</title>
        <authorList>
            <person name="Kim K.H."/>
            <person name="Chun B.H."/>
            <person name="Son A.R."/>
            <person name="Jeon C.O."/>
        </authorList>
    </citation>
    <scope>NUCLEOTIDE SEQUENCE [LARGE SCALE GENOMIC DNA]</scope>
    <source>
        <strain evidence="1 2">LHT 2458</strain>
    </source>
</reference>
<sequence>MNIIILALKPDLEATLSIIISLLPLNENGRIVCITSGESDYEILDTNCSIDHVHSRSVTAGTACATLLMNDWILQNPGELLIVDAEDFEECSIIEALKVFRKAASRPHHEEDQGLKIKGGIIYSSISNEMYTDKERLYFSNGKCIVGEVSSKIISKYFVAGVYWFNSGEEAICHIKQIVRKGASEFGEFKIGAAFNEIILSMDGVLGVRAQANMRGPSFDGLSPAYSVSSR</sequence>
<evidence type="ECO:0000313" key="1">
    <source>
        <dbReference type="EMBL" id="PHY92823.1"/>
    </source>
</evidence>
<dbReference type="AlphaFoldDB" id="A0A2G4R8B2"/>
<dbReference type="Gene3D" id="3.90.550.10">
    <property type="entry name" value="Spore Coat Polysaccharide Biosynthesis Protein SpsA, Chain A"/>
    <property type="match status" value="1"/>
</dbReference>
<dbReference type="InterPro" id="IPR029044">
    <property type="entry name" value="Nucleotide-diphossugar_trans"/>
</dbReference>
<gene>
    <name evidence="1" type="ORF">CSR02_14425</name>
</gene>
<evidence type="ECO:0008006" key="3">
    <source>
        <dbReference type="Google" id="ProtNLM"/>
    </source>
</evidence>
<name>A0A2G4R8B2_9PROT</name>
<organism evidence="1 2">
    <name type="scientific">Acetobacter pomorum</name>
    <dbReference type="NCBI Taxonomy" id="65959"/>
    <lineage>
        <taxon>Bacteria</taxon>
        <taxon>Pseudomonadati</taxon>
        <taxon>Pseudomonadota</taxon>
        <taxon>Alphaproteobacteria</taxon>
        <taxon>Acetobacterales</taxon>
        <taxon>Acetobacteraceae</taxon>
        <taxon>Acetobacter</taxon>
    </lineage>
</organism>
<keyword evidence="2" id="KW-1185">Reference proteome</keyword>
<comment type="caution">
    <text evidence="1">The sequence shown here is derived from an EMBL/GenBank/DDBJ whole genome shotgun (WGS) entry which is preliminary data.</text>
</comment>
<dbReference type="Proteomes" id="UP000228751">
    <property type="component" value="Unassembled WGS sequence"/>
</dbReference>
<proteinExistence type="predicted"/>
<evidence type="ECO:0000313" key="2">
    <source>
        <dbReference type="Proteomes" id="UP000228751"/>
    </source>
</evidence>